<sequence length="328" mass="36144">MRREIPRVDLADATAASVARRRAFGETVERGLREIGFVFVRTPDVARMLPAVYGAYAEVFTRPAEELERYRRPEIHHLRGYTPLGVETAAACRRSGADGGPQPDQRSCWLIGPESITDPALKDRFPAFYADNVWPEQAPDFHDGALSLFDALNDVGLEVLRALEPRLGYADGYFAELTRDASTARRPLCYPPVSAEQLGRVVWGCRHTDGNLVSVLPPSTGKGLKVKLRGGGWIEGTAPEGHTIVQVGDMLQYLTGGHLRSAVHRIDAPTTATARSRYSSPLFIYPRADVDLRPDERRRANSLKHPSITAAAFFEARLRTVGLEAAVT</sequence>
<keyword evidence="3" id="KW-0560">Oxidoreductase</keyword>
<evidence type="ECO:0000259" key="4">
    <source>
        <dbReference type="PROSITE" id="PS51471"/>
    </source>
</evidence>
<comment type="caution">
    <text evidence="5">The sequence shown here is derived from an EMBL/GenBank/DDBJ whole genome shotgun (WGS) entry which is preliminary data.</text>
</comment>
<dbReference type="InterPro" id="IPR026992">
    <property type="entry name" value="DIOX_N"/>
</dbReference>
<feature type="domain" description="Fe2OG dioxygenase" evidence="4">
    <location>
        <begin position="180"/>
        <end position="286"/>
    </location>
</feature>
<dbReference type="PANTHER" id="PTHR47990">
    <property type="entry name" value="2-OXOGLUTARATE (2OG) AND FE(II)-DEPENDENT OXYGENASE SUPERFAMILY PROTEIN-RELATED"/>
    <property type="match status" value="1"/>
</dbReference>
<dbReference type="InterPro" id="IPR005123">
    <property type="entry name" value="Oxoglu/Fe-dep_dioxygenase_dom"/>
</dbReference>
<dbReference type="SUPFAM" id="SSF51197">
    <property type="entry name" value="Clavaminate synthase-like"/>
    <property type="match status" value="1"/>
</dbReference>
<dbReference type="Pfam" id="PF14226">
    <property type="entry name" value="DIOX_N"/>
    <property type="match status" value="1"/>
</dbReference>
<dbReference type="AlphaFoldDB" id="A0A6G4TTS5"/>
<comment type="pathway">
    <text evidence="1">Antibiotic biosynthesis.</text>
</comment>
<dbReference type="GO" id="GO:0016491">
    <property type="term" value="F:oxidoreductase activity"/>
    <property type="evidence" value="ECO:0007669"/>
    <property type="project" value="UniProtKB-KW"/>
</dbReference>
<keyword evidence="2" id="KW-0045">Antibiotic biosynthesis</keyword>
<dbReference type="RefSeq" id="WP_165229677.1">
    <property type="nucleotide sequence ID" value="NZ_JAAKZV010000001.1"/>
</dbReference>
<dbReference type="PROSITE" id="PS51471">
    <property type="entry name" value="FE2OG_OXY"/>
    <property type="match status" value="1"/>
</dbReference>
<keyword evidence="3" id="KW-0479">Metal-binding</keyword>
<dbReference type="Gene3D" id="2.60.120.330">
    <property type="entry name" value="B-lactam Antibiotic, Isopenicillin N Synthase, Chain"/>
    <property type="match status" value="1"/>
</dbReference>
<evidence type="ECO:0000256" key="1">
    <source>
        <dbReference type="ARBA" id="ARBA00004792"/>
    </source>
</evidence>
<dbReference type="InterPro" id="IPR050231">
    <property type="entry name" value="Iron_ascorbate_oxido_reductase"/>
</dbReference>
<keyword evidence="6" id="KW-1185">Reference proteome</keyword>
<comment type="similarity">
    <text evidence="3">Belongs to the iron/ascorbate-dependent oxidoreductase family.</text>
</comment>
<name>A0A6G4TTS5_9ACTN</name>
<reference evidence="5 6" key="1">
    <citation type="submission" date="2020-02" db="EMBL/GenBank/DDBJ databases">
        <title>Whole-genome analyses of novel actinobacteria.</title>
        <authorList>
            <person name="Sahin N."/>
        </authorList>
    </citation>
    <scope>NUCLEOTIDE SEQUENCE [LARGE SCALE GENOMIC DNA]</scope>
    <source>
        <strain evidence="5 6">A7024</strain>
    </source>
</reference>
<proteinExistence type="inferred from homology"/>
<dbReference type="InterPro" id="IPR027443">
    <property type="entry name" value="IPNS-like_sf"/>
</dbReference>
<accession>A0A6G4TTS5</accession>
<dbReference type="EMBL" id="JAAKZV010000001">
    <property type="protein sequence ID" value="NGN62427.1"/>
    <property type="molecule type" value="Genomic_DNA"/>
</dbReference>
<dbReference type="Proteomes" id="UP000481583">
    <property type="component" value="Unassembled WGS sequence"/>
</dbReference>
<dbReference type="Pfam" id="PF03171">
    <property type="entry name" value="2OG-FeII_Oxy"/>
    <property type="match status" value="1"/>
</dbReference>
<dbReference type="InterPro" id="IPR044861">
    <property type="entry name" value="IPNS-like_FE2OG_OXY"/>
</dbReference>
<evidence type="ECO:0000313" key="5">
    <source>
        <dbReference type="EMBL" id="NGN62427.1"/>
    </source>
</evidence>
<evidence type="ECO:0000313" key="6">
    <source>
        <dbReference type="Proteomes" id="UP000481583"/>
    </source>
</evidence>
<organism evidence="5 6">
    <name type="scientific">Streptomyces coryli</name>
    <dbReference type="NCBI Taxonomy" id="1128680"/>
    <lineage>
        <taxon>Bacteria</taxon>
        <taxon>Bacillati</taxon>
        <taxon>Actinomycetota</taxon>
        <taxon>Actinomycetes</taxon>
        <taxon>Kitasatosporales</taxon>
        <taxon>Streptomycetaceae</taxon>
        <taxon>Streptomyces</taxon>
    </lineage>
</organism>
<dbReference type="GO" id="GO:0017000">
    <property type="term" value="P:antibiotic biosynthetic process"/>
    <property type="evidence" value="ECO:0007669"/>
    <property type="project" value="UniProtKB-KW"/>
</dbReference>
<keyword evidence="3" id="KW-0408">Iron</keyword>
<gene>
    <name evidence="5" type="ORF">G5C51_00680</name>
</gene>
<evidence type="ECO:0000256" key="3">
    <source>
        <dbReference type="RuleBase" id="RU003682"/>
    </source>
</evidence>
<dbReference type="GO" id="GO:0046872">
    <property type="term" value="F:metal ion binding"/>
    <property type="evidence" value="ECO:0007669"/>
    <property type="project" value="UniProtKB-KW"/>
</dbReference>
<evidence type="ECO:0000256" key="2">
    <source>
        <dbReference type="ARBA" id="ARBA00023194"/>
    </source>
</evidence>
<protein>
    <submittedName>
        <fullName evidence="5">Isopenicillin N synthase family oxygenase</fullName>
    </submittedName>
</protein>